<dbReference type="Gene3D" id="2.60.200.20">
    <property type="match status" value="1"/>
</dbReference>
<gene>
    <name evidence="2" type="ORF">PBRASI_LOCUS2698</name>
</gene>
<keyword evidence="3" id="KW-1185">Reference proteome</keyword>
<dbReference type="OrthoDB" id="10312006at2759"/>
<accession>A0A9N8ZPS5</accession>
<protein>
    <submittedName>
        <fullName evidence="2">4458_t:CDS:1</fullName>
    </submittedName>
</protein>
<reference evidence="2" key="1">
    <citation type="submission" date="2021-06" db="EMBL/GenBank/DDBJ databases">
        <authorList>
            <person name="Kallberg Y."/>
            <person name="Tangrot J."/>
            <person name="Rosling A."/>
        </authorList>
    </citation>
    <scope>NUCLEOTIDE SEQUENCE</scope>
    <source>
        <strain evidence="2">BR232B</strain>
    </source>
</reference>
<proteinExistence type="predicted"/>
<sequence>MPLQLKVIFDPPLSKSFEVEEPKLLAIGRDVMSVPDEEIGKVQASFQFYSGGVSVTSFGPIPMTKGNDSILYPKDVELEDGDRLCLVKGKYPFTVRITNVSKPERMTDDLVENLGESSTKELSYDFQDLYLGDEDDDSAGGHNRSIFEDVTFWDRIIEAQRTGRLHGRNDVIAMVETEEDELDNDETISTESSYLGSYASFDSDDDGSDTRERKRWKGDRQAVALTKPMISRVVPETETTTSTSQWESQRCSVNTNISFETVTVSTDHE</sequence>
<feature type="region of interest" description="Disordered" evidence="1">
    <location>
        <begin position="193"/>
        <end position="217"/>
    </location>
</feature>
<comment type="caution">
    <text evidence="2">The sequence shown here is derived from an EMBL/GenBank/DDBJ whole genome shotgun (WGS) entry which is preliminary data.</text>
</comment>
<evidence type="ECO:0000313" key="2">
    <source>
        <dbReference type="EMBL" id="CAG8502807.1"/>
    </source>
</evidence>
<dbReference type="Proteomes" id="UP000789739">
    <property type="component" value="Unassembled WGS sequence"/>
</dbReference>
<name>A0A9N8ZPS5_9GLOM</name>
<dbReference type="SUPFAM" id="SSF49879">
    <property type="entry name" value="SMAD/FHA domain"/>
    <property type="match status" value="1"/>
</dbReference>
<dbReference type="InterPro" id="IPR008984">
    <property type="entry name" value="SMAD_FHA_dom_sf"/>
</dbReference>
<evidence type="ECO:0000313" key="3">
    <source>
        <dbReference type="Proteomes" id="UP000789739"/>
    </source>
</evidence>
<dbReference type="EMBL" id="CAJVPI010000219">
    <property type="protein sequence ID" value="CAG8502807.1"/>
    <property type="molecule type" value="Genomic_DNA"/>
</dbReference>
<dbReference type="AlphaFoldDB" id="A0A9N8ZPS5"/>
<organism evidence="2 3">
    <name type="scientific">Paraglomus brasilianum</name>
    <dbReference type="NCBI Taxonomy" id="144538"/>
    <lineage>
        <taxon>Eukaryota</taxon>
        <taxon>Fungi</taxon>
        <taxon>Fungi incertae sedis</taxon>
        <taxon>Mucoromycota</taxon>
        <taxon>Glomeromycotina</taxon>
        <taxon>Glomeromycetes</taxon>
        <taxon>Paraglomerales</taxon>
        <taxon>Paraglomeraceae</taxon>
        <taxon>Paraglomus</taxon>
    </lineage>
</organism>
<evidence type="ECO:0000256" key="1">
    <source>
        <dbReference type="SAM" id="MobiDB-lite"/>
    </source>
</evidence>